<feature type="transmembrane region" description="Helical" evidence="7">
    <location>
        <begin position="546"/>
        <end position="566"/>
    </location>
</feature>
<name>A0A0P6VVZ7_9HYPH</name>
<protein>
    <recommendedName>
        <fullName evidence="12">ComEC/Rec2-related protein domain-containing protein</fullName>
    </recommendedName>
</protein>
<dbReference type="Pfam" id="PF13567">
    <property type="entry name" value="DUF4131"/>
    <property type="match status" value="1"/>
</dbReference>
<dbReference type="Pfam" id="PF03772">
    <property type="entry name" value="Competence"/>
    <property type="match status" value="1"/>
</dbReference>
<keyword evidence="5 7" id="KW-0472">Membrane</keyword>
<dbReference type="STRING" id="665126.ABB55_25825"/>
<evidence type="ECO:0000256" key="3">
    <source>
        <dbReference type="ARBA" id="ARBA00022692"/>
    </source>
</evidence>
<feature type="transmembrane region" description="Helical" evidence="7">
    <location>
        <begin position="521"/>
        <end position="540"/>
    </location>
</feature>
<feature type="transmembrane region" description="Helical" evidence="7">
    <location>
        <begin position="465"/>
        <end position="486"/>
    </location>
</feature>
<evidence type="ECO:0000256" key="5">
    <source>
        <dbReference type="ARBA" id="ARBA00023136"/>
    </source>
</evidence>
<dbReference type="AlphaFoldDB" id="A0A0P6VVZ7"/>
<dbReference type="InterPro" id="IPR004477">
    <property type="entry name" value="ComEC_N"/>
</dbReference>
<feature type="domain" description="ComEC/Rec2-related protein" evidence="8">
    <location>
        <begin position="257"/>
        <end position="544"/>
    </location>
</feature>
<keyword evidence="4 7" id="KW-1133">Transmembrane helix</keyword>
<feature type="region of interest" description="Disordered" evidence="6">
    <location>
        <begin position="691"/>
        <end position="760"/>
    </location>
</feature>
<reference evidence="10 11" key="1">
    <citation type="submission" date="2015-09" db="EMBL/GenBank/DDBJ databases">
        <authorList>
            <person name="Jackson K.R."/>
            <person name="Lunt B.L."/>
            <person name="Fisher J.N.B."/>
            <person name="Gardner A.V."/>
            <person name="Bailey M.E."/>
            <person name="Deus L.M."/>
            <person name="Earl A.S."/>
            <person name="Gibby P.D."/>
            <person name="Hartmann K.A."/>
            <person name="Liu J.E."/>
            <person name="Manci A.M."/>
            <person name="Nielsen D.A."/>
            <person name="Solomon M.B."/>
            <person name="Breakwell D.P."/>
            <person name="Burnett S.H."/>
            <person name="Grose J.H."/>
        </authorList>
    </citation>
    <scope>NUCLEOTIDE SEQUENCE [LARGE SCALE GENOMIC DNA]</scope>
    <source>
        <strain evidence="10 11">16</strain>
    </source>
</reference>
<evidence type="ECO:0000256" key="6">
    <source>
        <dbReference type="SAM" id="MobiDB-lite"/>
    </source>
</evidence>
<feature type="transmembrane region" description="Helical" evidence="7">
    <location>
        <begin position="433"/>
        <end position="453"/>
    </location>
</feature>
<keyword evidence="11" id="KW-1185">Reference proteome</keyword>
<keyword evidence="3 7" id="KW-0812">Transmembrane</keyword>
<feature type="transmembrane region" description="Helical" evidence="7">
    <location>
        <begin position="345"/>
        <end position="362"/>
    </location>
</feature>
<evidence type="ECO:0008006" key="12">
    <source>
        <dbReference type="Google" id="ProtNLM"/>
    </source>
</evidence>
<feature type="transmembrane region" description="Helical" evidence="7">
    <location>
        <begin position="291"/>
        <end position="312"/>
    </location>
</feature>
<evidence type="ECO:0000259" key="9">
    <source>
        <dbReference type="Pfam" id="PF13567"/>
    </source>
</evidence>
<comment type="subcellular location">
    <subcellularLocation>
        <location evidence="1">Cell membrane</location>
        <topology evidence="1">Multi-pass membrane protein</topology>
    </subcellularLocation>
</comment>
<dbReference type="PANTHER" id="PTHR30619:SF1">
    <property type="entry name" value="RECOMBINATION PROTEIN 2"/>
    <property type="match status" value="1"/>
</dbReference>
<feature type="domain" description="DUF4131" evidence="9">
    <location>
        <begin position="56"/>
        <end position="211"/>
    </location>
</feature>
<feature type="transmembrane region" description="Helical" evidence="7">
    <location>
        <begin position="319"/>
        <end position="339"/>
    </location>
</feature>
<feature type="transmembrane region" description="Helical" evidence="7">
    <location>
        <begin position="382"/>
        <end position="401"/>
    </location>
</feature>
<proteinExistence type="predicted"/>
<evidence type="ECO:0000256" key="2">
    <source>
        <dbReference type="ARBA" id="ARBA00022475"/>
    </source>
</evidence>
<dbReference type="NCBIfam" id="TIGR00360">
    <property type="entry name" value="ComEC_N-term"/>
    <property type="match status" value="1"/>
</dbReference>
<evidence type="ECO:0000256" key="4">
    <source>
        <dbReference type="ARBA" id="ARBA00022989"/>
    </source>
</evidence>
<dbReference type="RefSeq" id="WP_054361398.1">
    <property type="nucleotide sequence ID" value="NZ_LJYW01000001.1"/>
</dbReference>
<dbReference type="InterPro" id="IPR025405">
    <property type="entry name" value="DUF4131"/>
</dbReference>
<feature type="transmembrane region" description="Helical" evidence="7">
    <location>
        <begin position="32"/>
        <end position="51"/>
    </location>
</feature>
<dbReference type="EMBL" id="LJYW01000001">
    <property type="protein sequence ID" value="KPL55231.1"/>
    <property type="molecule type" value="Genomic_DNA"/>
</dbReference>
<dbReference type="Proteomes" id="UP000048984">
    <property type="component" value="Unassembled WGS sequence"/>
</dbReference>
<sequence length="760" mass="79007">MRTGLARLHALPRLAALRVAVGALIEHDLDRGAGFCWMVVAFGCGAGLYLVLPQEPWFAALALAAAGLAALATIRRRAGHRAAVLSLAAAVAAGMLAGKFEAWRVAAPRLDRERTVVVTGWVAEAETTASGGTRMIVRVVRMESRGRPIAEPPALIAATAQRGRDAAAVIGAGVTFMARLKPPDGPVLPGGYDFARRAYFDGRGAAGYVLGRVRAAEAGPAPWPLAARAAVADLRHRIAMRIRAALPGASGAIAAALTVGETRAIPAEANEALRASGLTHIISISGLHMTLVGGGVFAAVRYGLALVPVIALRRPVKKWAAVAAFAAVTFYLLLSGGGVATERSWVMFVVGLVAILADRPVVSQRNVAFAALALMAIEPHTVVEPSFLMSFLAVLALVSAWRGLSARPPDPVSAEASGVVAELARRGFGHVKGMAAASFVAGLATAPVVAAEFHRAAPYGMIANMIVLPIVGTVIMPFACLAMLAMPFGLEIVPLTVMGWGIEAMLAVARMVSAWPGGQGLIGRIHPASLPLAIAGILWFCLWTTPLRRLGLAALAAALAVAPFAVRPDILVGQGGAPIAVRAADGRLAILDARANRFTTATWLAADADPRSATAARDLAGDWRCDPLGCAFRDEHSGRAPRILSLVRDPRAFEEDCRIAAIVVTTLDAPPGCAATAVVIDRRMLARTGALTLDWPTPPAPDGRRTRPASVPPEAVPNDPGDPDDHETAPDLEPAGPIPPQATITASLPAGRRPWHAAAP</sequence>
<evidence type="ECO:0000259" key="8">
    <source>
        <dbReference type="Pfam" id="PF03772"/>
    </source>
</evidence>
<feature type="transmembrane region" description="Helical" evidence="7">
    <location>
        <begin position="57"/>
        <end position="75"/>
    </location>
</feature>
<evidence type="ECO:0000313" key="11">
    <source>
        <dbReference type="Proteomes" id="UP000048984"/>
    </source>
</evidence>
<comment type="caution">
    <text evidence="10">The sequence shown here is derived from an EMBL/GenBank/DDBJ whole genome shotgun (WGS) entry which is preliminary data.</text>
</comment>
<dbReference type="GO" id="GO:0005886">
    <property type="term" value="C:plasma membrane"/>
    <property type="evidence" value="ECO:0007669"/>
    <property type="project" value="UniProtKB-SubCell"/>
</dbReference>
<evidence type="ECO:0000313" key="10">
    <source>
        <dbReference type="EMBL" id="KPL55231.1"/>
    </source>
</evidence>
<accession>A0A0P6VVZ7</accession>
<organism evidence="10 11">
    <name type="scientific">Prosthecodimorpha hirschii</name>
    <dbReference type="NCBI Taxonomy" id="665126"/>
    <lineage>
        <taxon>Bacteria</taxon>
        <taxon>Pseudomonadati</taxon>
        <taxon>Pseudomonadota</taxon>
        <taxon>Alphaproteobacteria</taxon>
        <taxon>Hyphomicrobiales</taxon>
        <taxon>Ancalomicrobiaceae</taxon>
        <taxon>Prosthecodimorpha</taxon>
    </lineage>
</organism>
<dbReference type="PANTHER" id="PTHR30619">
    <property type="entry name" value="DNA INTERNALIZATION/COMPETENCE PROTEIN COMEC/REC2"/>
    <property type="match status" value="1"/>
</dbReference>
<reference evidence="10 11" key="2">
    <citation type="submission" date="2015-10" db="EMBL/GenBank/DDBJ databases">
        <title>Draft Genome Sequence of Prosthecomicrobium hirschii ATCC 27832.</title>
        <authorList>
            <person name="Daniel J."/>
            <person name="Givan S.A."/>
            <person name="Brun Y.V."/>
            <person name="Brown P.J."/>
        </authorList>
    </citation>
    <scope>NUCLEOTIDE SEQUENCE [LARGE SCALE GENOMIC DNA]</scope>
    <source>
        <strain evidence="10 11">16</strain>
    </source>
</reference>
<dbReference type="InterPro" id="IPR052159">
    <property type="entry name" value="Competence_DNA_uptake"/>
</dbReference>
<gene>
    <name evidence="10" type="ORF">ABB55_25825</name>
</gene>
<keyword evidence="2" id="KW-1003">Cell membrane</keyword>
<evidence type="ECO:0000256" key="1">
    <source>
        <dbReference type="ARBA" id="ARBA00004651"/>
    </source>
</evidence>
<feature type="transmembrane region" description="Helical" evidence="7">
    <location>
        <begin position="82"/>
        <end position="100"/>
    </location>
</feature>
<evidence type="ECO:0000256" key="7">
    <source>
        <dbReference type="SAM" id="Phobius"/>
    </source>
</evidence>